<comment type="caution">
    <text evidence="1">The sequence shown here is derived from an EMBL/GenBank/DDBJ whole genome shotgun (WGS) entry which is preliminary data.</text>
</comment>
<evidence type="ECO:0000313" key="2">
    <source>
        <dbReference type="Proteomes" id="UP000264492"/>
    </source>
</evidence>
<gene>
    <name evidence="1" type="ORF">DX914_18590</name>
</gene>
<dbReference type="AlphaFoldDB" id="A0A371JX96"/>
<keyword evidence="2" id="KW-1185">Reference proteome</keyword>
<dbReference type="RefSeq" id="WP_115861603.1">
    <property type="nucleotide sequence ID" value="NZ_QTSU01000004.1"/>
</dbReference>
<proteinExistence type="predicted"/>
<reference evidence="1 2" key="1">
    <citation type="submission" date="2018-08" db="EMBL/GenBank/DDBJ databases">
        <title>Lysobacter sp. zong2l5, whole genome shotgun sequence.</title>
        <authorList>
            <person name="Zhang X."/>
            <person name="Feng G."/>
            <person name="Zhu H."/>
        </authorList>
    </citation>
    <scope>NUCLEOTIDE SEQUENCE [LARGE SCALE GENOMIC DNA]</scope>
    <source>
        <strain evidence="2">zong2l5</strain>
    </source>
</reference>
<dbReference type="EMBL" id="QTSU01000004">
    <property type="protein sequence ID" value="RDZ26275.1"/>
    <property type="molecule type" value="Genomic_DNA"/>
</dbReference>
<accession>A0A371JX96</accession>
<dbReference type="OrthoDB" id="6000946at2"/>
<name>A0A371JX96_9GAMM</name>
<protein>
    <submittedName>
        <fullName evidence="1">Uncharacterized protein</fullName>
    </submittedName>
</protein>
<evidence type="ECO:0000313" key="1">
    <source>
        <dbReference type="EMBL" id="RDZ26275.1"/>
    </source>
</evidence>
<organism evidence="1 2">
    <name type="scientific">Lysobacter silvisoli</name>
    <dbReference type="NCBI Taxonomy" id="2293254"/>
    <lineage>
        <taxon>Bacteria</taxon>
        <taxon>Pseudomonadati</taxon>
        <taxon>Pseudomonadota</taxon>
        <taxon>Gammaproteobacteria</taxon>
        <taxon>Lysobacterales</taxon>
        <taxon>Lysobacteraceae</taxon>
        <taxon>Lysobacter</taxon>
    </lineage>
</organism>
<sequence length="212" mass="22559">MLLAAPLAHAAEDECKPELGRGWPPATENHGQAVERLFAGGATAALSLTTLPRYSAESGLVLIPGEGEGDWRLRYAEAEDRVASWSGGALRMRVDQEPDVNEVPMPAALARRLVADWQRALAASVPADRAAGFHDADTLLFVAGDLRVSGLRPDCGAGELLMRQNDLLIEATDDGDERRARRWNQLAASLAELELWLAGNAAGGAGEVNGND</sequence>
<dbReference type="Proteomes" id="UP000264492">
    <property type="component" value="Unassembled WGS sequence"/>
</dbReference>